<evidence type="ECO:0000313" key="1">
    <source>
        <dbReference type="EMBL" id="KAJ7549121.1"/>
    </source>
</evidence>
<dbReference type="Proteomes" id="UP001162992">
    <property type="component" value="Chromosome 7"/>
</dbReference>
<protein>
    <submittedName>
        <fullName evidence="1">Uncharacterized protein</fullName>
    </submittedName>
</protein>
<gene>
    <name evidence="1" type="ORF">O6H91_07G041000</name>
</gene>
<reference evidence="2" key="1">
    <citation type="journal article" date="2024" name="Proc. Natl. Acad. Sci. U.S.A.">
        <title>Extraordinary preservation of gene collinearity over three hundred million years revealed in homosporous lycophytes.</title>
        <authorList>
            <person name="Li C."/>
            <person name="Wickell D."/>
            <person name="Kuo L.Y."/>
            <person name="Chen X."/>
            <person name="Nie B."/>
            <person name="Liao X."/>
            <person name="Peng D."/>
            <person name="Ji J."/>
            <person name="Jenkins J."/>
            <person name="Williams M."/>
            <person name="Shu S."/>
            <person name="Plott C."/>
            <person name="Barry K."/>
            <person name="Rajasekar S."/>
            <person name="Grimwood J."/>
            <person name="Han X."/>
            <person name="Sun S."/>
            <person name="Hou Z."/>
            <person name="He W."/>
            <person name="Dai G."/>
            <person name="Sun C."/>
            <person name="Schmutz J."/>
            <person name="Leebens-Mack J.H."/>
            <person name="Li F.W."/>
            <person name="Wang L."/>
        </authorList>
    </citation>
    <scope>NUCLEOTIDE SEQUENCE [LARGE SCALE GENOMIC DNA]</scope>
    <source>
        <strain evidence="2">cv. PW_Plant_1</strain>
    </source>
</reference>
<comment type="caution">
    <text evidence="1">The sequence shown here is derived from an EMBL/GenBank/DDBJ whole genome shotgun (WGS) entry which is preliminary data.</text>
</comment>
<name>A0ACC2D4E4_DIPCM</name>
<proteinExistence type="predicted"/>
<accession>A0ACC2D4E4</accession>
<keyword evidence="2" id="KW-1185">Reference proteome</keyword>
<organism evidence="1 2">
    <name type="scientific">Diphasiastrum complanatum</name>
    <name type="common">Issler's clubmoss</name>
    <name type="synonym">Lycopodium complanatum</name>
    <dbReference type="NCBI Taxonomy" id="34168"/>
    <lineage>
        <taxon>Eukaryota</taxon>
        <taxon>Viridiplantae</taxon>
        <taxon>Streptophyta</taxon>
        <taxon>Embryophyta</taxon>
        <taxon>Tracheophyta</taxon>
        <taxon>Lycopodiopsida</taxon>
        <taxon>Lycopodiales</taxon>
        <taxon>Lycopodiaceae</taxon>
        <taxon>Lycopodioideae</taxon>
        <taxon>Diphasiastrum</taxon>
    </lineage>
</organism>
<evidence type="ECO:0000313" key="2">
    <source>
        <dbReference type="Proteomes" id="UP001162992"/>
    </source>
</evidence>
<dbReference type="EMBL" id="CM055098">
    <property type="protein sequence ID" value="KAJ7549121.1"/>
    <property type="molecule type" value="Genomic_DNA"/>
</dbReference>
<sequence length="246" mass="27766">MSTLIRSYKLCSNARAASRLISSSCNNHNNNRGNAVNRIFGMQVKVCEPWSRAGWRLGFSRGAKYATGYSAVARKSLDSIMKLDSVKHASPEEIASIWNEYHIGRGHISAVMSSQLFKALQQRASDCPLFVIPLWRGEGFVSILLQAQMPHLLFTSLEDYKARGTQASPYFTVTHYEELADTKGLILVRGDVVFTSKLSDMEAKKLLEIAHSLYLNDSRFRLVREFNKHSEDFDFNEVFKELGSTS</sequence>